<feature type="compositionally biased region" description="Polar residues" evidence="1">
    <location>
        <begin position="29"/>
        <end position="54"/>
    </location>
</feature>
<protein>
    <submittedName>
        <fullName evidence="2">Uncharacterized protein</fullName>
    </submittedName>
</protein>
<reference evidence="2" key="1">
    <citation type="submission" date="2023-06" db="EMBL/GenBank/DDBJ databases">
        <title>Genome-scale phylogeny and comparative genomics of the fungal order Sordariales.</title>
        <authorList>
            <consortium name="Lawrence Berkeley National Laboratory"/>
            <person name="Hensen N."/>
            <person name="Bonometti L."/>
            <person name="Westerberg I."/>
            <person name="Brannstrom I.O."/>
            <person name="Guillou S."/>
            <person name="Cros-Aarteil S."/>
            <person name="Calhoun S."/>
            <person name="Haridas S."/>
            <person name="Kuo A."/>
            <person name="Mondo S."/>
            <person name="Pangilinan J."/>
            <person name="Riley R."/>
            <person name="Labutti K."/>
            <person name="Andreopoulos B."/>
            <person name="Lipzen A."/>
            <person name="Chen C."/>
            <person name="Yanf M."/>
            <person name="Daum C."/>
            <person name="Ng V."/>
            <person name="Clum A."/>
            <person name="Steindorff A."/>
            <person name="Ohm R."/>
            <person name="Martin F."/>
            <person name="Silar P."/>
            <person name="Natvig D."/>
            <person name="Lalanne C."/>
            <person name="Gautier V."/>
            <person name="Ament-Velasquez S.L."/>
            <person name="Kruys A."/>
            <person name="Hutchinson M.I."/>
            <person name="Powell A.J."/>
            <person name="Barry K."/>
            <person name="Miller A.N."/>
            <person name="Grigoriev I.V."/>
            <person name="Debuchy R."/>
            <person name="Gladieux P."/>
            <person name="Thoren M.H."/>
            <person name="Johannesson H."/>
        </authorList>
    </citation>
    <scope>NUCLEOTIDE SEQUENCE</scope>
    <source>
        <strain evidence="2">SMH2532-1</strain>
    </source>
</reference>
<feature type="region of interest" description="Disordered" evidence="1">
    <location>
        <begin position="116"/>
        <end position="150"/>
    </location>
</feature>
<feature type="compositionally biased region" description="Basic and acidic residues" evidence="1">
    <location>
        <begin position="59"/>
        <end position="79"/>
    </location>
</feature>
<gene>
    <name evidence="2" type="ORF">B0T16DRAFT_385416</name>
</gene>
<dbReference type="Proteomes" id="UP001174936">
    <property type="component" value="Unassembled WGS sequence"/>
</dbReference>
<feature type="compositionally biased region" description="Polar residues" evidence="1">
    <location>
        <begin position="124"/>
        <end position="150"/>
    </location>
</feature>
<dbReference type="EMBL" id="JAULSV010000001">
    <property type="protein sequence ID" value="KAK0656758.1"/>
    <property type="molecule type" value="Genomic_DNA"/>
</dbReference>
<sequence length="150" mass="16152">MGSLPDSPLLPESSYTVESTPEMNGVGNLRNSAPASTPEHGNTNGEASSMSEAQVSIPESDRRRLREESVANWMERDQWGLEEGSAPTSEDLTEQCRSIRKLRILSVLDSSVMDSLTLLPTPGTAGNNQEQTQPAEDSESPSHSPRSPTG</sequence>
<dbReference type="AlphaFoldDB" id="A0AA39YQC0"/>
<evidence type="ECO:0000313" key="2">
    <source>
        <dbReference type="EMBL" id="KAK0656758.1"/>
    </source>
</evidence>
<accession>A0AA39YQC0</accession>
<proteinExistence type="predicted"/>
<name>A0AA39YQC0_9PEZI</name>
<feature type="region of interest" description="Disordered" evidence="1">
    <location>
        <begin position="1"/>
        <end position="93"/>
    </location>
</feature>
<keyword evidence="3" id="KW-1185">Reference proteome</keyword>
<feature type="compositionally biased region" description="Low complexity" evidence="1">
    <location>
        <begin position="1"/>
        <end position="14"/>
    </location>
</feature>
<organism evidence="2 3">
    <name type="scientific">Cercophora newfieldiana</name>
    <dbReference type="NCBI Taxonomy" id="92897"/>
    <lineage>
        <taxon>Eukaryota</taxon>
        <taxon>Fungi</taxon>
        <taxon>Dikarya</taxon>
        <taxon>Ascomycota</taxon>
        <taxon>Pezizomycotina</taxon>
        <taxon>Sordariomycetes</taxon>
        <taxon>Sordariomycetidae</taxon>
        <taxon>Sordariales</taxon>
        <taxon>Lasiosphaeriaceae</taxon>
        <taxon>Cercophora</taxon>
    </lineage>
</organism>
<evidence type="ECO:0000256" key="1">
    <source>
        <dbReference type="SAM" id="MobiDB-lite"/>
    </source>
</evidence>
<evidence type="ECO:0000313" key="3">
    <source>
        <dbReference type="Proteomes" id="UP001174936"/>
    </source>
</evidence>
<comment type="caution">
    <text evidence="2">The sequence shown here is derived from an EMBL/GenBank/DDBJ whole genome shotgun (WGS) entry which is preliminary data.</text>
</comment>